<evidence type="ECO:0000313" key="2">
    <source>
        <dbReference type="EMBL" id="ERN11404.1"/>
    </source>
</evidence>
<evidence type="ECO:0000256" key="1">
    <source>
        <dbReference type="SAM" id="MobiDB-lite"/>
    </source>
</evidence>
<dbReference type="Proteomes" id="UP000017836">
    <property type="component" value="Unassembled WGS sequence"/>
</dbReference>
<reference evidence="3" key="1">
    <citation type="journal article" date="2013" name="Science">
        <title>The Amborella genome and the evolution of flowering plants.</title>
        <authorList>
            <consortium name="Amborella Genome Project"/>
        </authorList>
    </citation>
    <scope>NUCLEOTIDE SEQUENCE [LARGE SCALE GENOMIC DNA]</scope>
</reference>
<evidence type="ECO:0000313" key="3">
    <source>
        <dbReference type="Proteomes" id="UP000017836"/>
    </source>
</evidence>
<dbReference type="EMBL" id="KI392687">
    <property type="protein sequence ID" value="ERN11404.1"/>
    <property type="molecule type" value="Genomic_DNA"/>
</dbReference>
<organism evidence="2 3">
    <name type="scientific">Amborella trichopoda</name>
    <dbReference type="NCBI Taxonomy" id="13333"/>
    <lineage>
        <taxon>Eukaryota</taxon>
        <taxon>Viridiplantae</taxon>
        <taxon>Streptophyta</taxon>
        <taxon>Embryophyta</taxon>
        <taxon>Tracheophyta</taxon>
        <taxon>Spermatophyta</taxon>
        <taxon>Magnoliopsida</taxon>
        <taxon>Amborellales</taxon>
        <taxon>Amborellaceae</taxon>
        <taxon>Amborella</taxon>
    </lineage>
</organism>
<dbReference type="Gramene" id="ERN11404">
    <property type="protein sequence ID" value="ERN11404"/>
    <property type="gene ID" value="AMTR_s00022p00015660"/>
</dbReference>
<name>W1PU93_AMBTC</name>
<accession>W1PU93</accession>
<proteinExistence type="predicted"/>
<sequence length="54" mass="6567">MTLLWQRSLRKQGRRRSYEINAEAFNDMVAKAEKKSKRNMQEKEGKTTQRDFKF</sequence>
<feature type="region of interest" description="Disordered" evidence="1">
    <location>
        <begin position="33"/>
        <end position="54"/>
    </location>
</feature>
<dbReference type="HOGENOM" id="CLU_3053035_0_0_1"/>
<keyword evidence="3" id="KW-1185">Reference proteome</keyword>
<dbReference type="AlphaFoldDB" id="W1PU93"/>
<gene>
    <name evidence="2" type="ORF">AMTR_s00022p00015660</name>
</gene>
<protein>
    <submittedName>
        <fullName evidence="2">Uncharacterized protein</fullName>
    </submittedName>
</protein>
<feature type="compositionally biased region" description="Basic and acidic residues" evidence="1">
    <location>
        <begin position="39"/>
        <end position="54"/>
    </location>
</feature>